<dbReference type="AlphaFoldDB" id="A0A1M5DGN4"/>
<feature type="transmembrane region" description="Helical" evidence="1">
    <location>
        <begin position="136"/>
        <end position="157"/>
    </location>
</feature>
<keyword evidence="1" id="KW-1133">Transmembrane helix</keyword>
<feature type="transmembrane region" description="Helical" evidence="1">
    <location>
        <begin position="49"/>
        <end position="72"/>
    </location>
</feature>
<evidence type="ECO:0000313" key="2">
    <source>
        <dbReference type="EMBL" id="SHF66034.1"/>
    </source>
</evidence>
<dbReference type="Pfam" id="PF11086">
    <property type="entry name" value="DUF2878"/>
    <property type="match status" value="1"/>
</dbReference>
<proteinExistence type="predicted"/>
<dbReference type="STRING" id="1121942.SAMN02745148_03229"/>
<keyword evidence="1" id="KW-0812">Transmembrane</keyword>
<dbReference type="Proteomes" id="UP000184346">
    <property type="component" value="Unassembled WGS sequence"/>
</dbReference>
<feature type="transmembrane region" description="Helical" evidence="1">
    <location>
        <begin position="110"/>
        <end position="130"/>
    </location>
</feature>
<evidence type="ECO:0008006" key="4">
    <source>
        <dbReference type="Google" id="ProtNLM"/>
    </source>
</evidence>
<gene>
    <name evidence="2" type="ORF">SAMN02745148_03229</name>
</gene>
<keyword evidence="3" id="KW-1185">Reference proteome</keyword>
<organism evidence="2 3">
    <name type="scientific">Modicisalibacter ilicicola DSM 19980</name>
    <dbReference type="NCBI Taxonomy" id="1121942"/>
    <lineage>
        <taxon>Bacteria</taxon>
        <taxon>Pseudomonadati</taxon>
        <taxon>Pseudomonadota</taxon>
        <taxon>Gammaproteobacteria</taxon>
        <taxon>Oceanospirillales</taxon>
        <taxon>Halomonadaceae</taxon>
        <taxon>Modicisalibacter</taxon>
    </lineage>
</organism>
<feature type="transmembrane region" description="Helical" evidence="1">
    <location>
        <begin position="13"/>
        <end position="42"/>
    </location>
</feature>
<evidence type="ECO:0000256" key="1">
    <source>
        <dbReference type="SAM" id="Phobius"/>
    </source>
</evidence>
<dbReference type="EMBL" id="FQUJ01000017">
    <property type="protein sequence ID" value="SHF66034.1"/>
    <property type="molecule type" value="Genomic_DNA"/>
</dbReference>
<dbReference type="InterPro" id="IPR021306">
    <property type="entry name" value="DUF2878"/>
</dbReference>
<keyword evidence="1" id="KW-0472">Membrane</keyword>
<reference evidence="2 3" key="1">
    <citation type="submission" date="2016-11" db="EMBL/GenBank/DDBJ databases">
        <authorList>
            <person name="Jaros S."/>
            <person name="Januszkiewicz K."/>
            <person name="Wedrychowicz H."/>
        </authorList>
    </citation>
    <scope>NUCLEOTIDE SEQUENCE [LARGE SCALE GENOMIC DNA]</scope>
    <source>
        <strain evidence="2 3">DSM 19980</strain>
    </source>
</reference>
<protein>
    <recommendedName>
        <fullName evidence="4">DUF2878 domain-containing protein</fullName>
    </recommendedName>
</protein>
<evidence type="ECO:0000313" key="3">
    <source>
        <dbReference type="Proteomes" id="UP000184346"/>
    </source>
</evidence>
<accession>A0A1M5DGN4</accession>
<feature type="transmembrane region" description="Helical" evidence="1">
    <location>
        <begin position="84"/>
        <end position="105"/>
    </location>
</feature>
<dbReference type="RefSeq" id="WP_072824732.1">
    <property type="nucleotide sequence ID" value="NZ_FQUJ01000017.1"/>
</dbReference>
<name>A0A1M5DGN4_9GAMM</name>
<sequence length="170" mass="18221">MPRLLFNLIAFEVGWLACVLGGSLIGILSAGMIIAVHLAWLARPGEWRWLAGFVALGLIVDGGLALAGGFTFAPPLEGPLPLPLWLWTLWPLFATLLHHSLAWLWRYPALATLAGAVGGPLSYFGGSQLAGIDLAFWLLPTQAVIWALLCLGLSLRLGDRPHPVDRDVAG</sequence>
<dbReference type="OrthoDB" id="21939at2"/>